<evidence type="ECO:0000313" key="2">
    <source>
        <dbReference type="Proteomes" id="UP000028186"/>
    </source>
</evidence>
<dbReference type="PATRIC" id="fig|1028801.3.peg.3206"/>
<sequence length="64" mass="7550">MRMLVIFLTDLMEVLQPKRLARSHIKTALDWFDELDQITGGKAWYSKDVDMKAVEKRLKKALKE</sequence>
<dbReference type="KEGG" id="ngl:RG1141_CH31490"/>
<name>A0A068TBL1_NEOGA</name>
<proteinExistence type="predicted"/>
<dbReference type="Proteomes" id="UP000028186">
    <property type="component" value="Chromosome I"/>
</dbReference>
<dbReference type="HOGENOM" id="CLU_2863197_0_0_5"/>
<evidence type="ECO:0000313" key="1">
    <source>
        <dbReference type="EMBL" id="CDN55484.1"/>
    </source>
</evidence>
<dbReference type="AlphaFoldDB" id="A0A068TBL1"/>
<organism evidence="1 2">
    <name type="scientific">Neorhizobium galegae bv. officinalis bv. officinalis str. HAMBI 1141</name>
    <dbReference type="NCBI Taxonomy" id="1028801"/>
    <lineage>
        <taxon>Bacteria</taxon>
        <taxon>Pseudomonadati</taxon>
        <taxon>Pseudomonadota</taxon>
        <taxon>Alphaproteobacteria</taxon>
        <taxon>Hyphomicrobiales</taxon>
        <taxon>Rhizobiaceae</taxon>
        <taxon>Rhizobium/Agrobacterium group</taxon>
        <taxon>Neorhizobium</taxon>
    </lineage>
</organism>
<accession>A0A068TBL1</accession>
<protein>
    <submittedName>
        <fullName evidence="1">Uncharacterized protein</fullName>
    </submittedName>
</protein>
<gene>
    <name evidence="1" type="ORF">RG1141_CH31490</name>
</gene>
<reference evidence="2" key="1">
    <citation type="journal article" date="2014" name="BMC Genomics">
        <title>Genome sequencing of two Neorhizobium galegae strains reveals a noeT gene responsible for the unusual acetylation of the nodulation factors.</title>
        <authorList>
            <person name="Osterman J."/>
            <person name="Marsh J."/>
            <person name="Laine P.K."/>
            <person name="Zeng Z."/>
            <person name="Alatalo E."/>
            <person name="Sullivan J.T."/>
            <person name="Young J.P."/>
            <person name="Thomas-Oates J."/>
            <person name="Paulin L."/>
            <person name="Lindstrom K."/>
        </authorList>
    </citation>
    <scope>NUCLEOTIDE SEQUENCE [LARGE SCALE GENOMIC DNA]</scope>
    <source>
        <strain evidence="2">HAMBI 1141</strain>
    </source>
</reference>
<dbReference type="EMBL" id="HG938355">
    <property type="protein sequence ID" value="CDN55484.1"/>
    <property type="molecule type" value="Genomic_DNA"/>
</dbReference>